<dbReference type="RefSeq" id="WP_078205604.1">
    <property type="nucleotide sequence ID" value="NZ_MUAJ01000054.1"/>
</dbReference>
<evidence type="ECO:0000313" key="3">
    <source>
        <dbReference type="Proteomes" id="UP000190906"/>
    </source>
</evidence>
<dbReference type="InterPro" id="IPR025094">
    <property type="entry name" value="DUF4021"/>
</dbReference>
<evidence type="ECO:0000256" key="1">
    <source>
        <dbReference type="SAM" id="MobiDB-lite"/>
    </source>
</evidence>
<dbReference type="Pfam" id="PF13213">
    <property type="entry name" value="DUF4021"/>
    <property type="match status" value="1"/>
</dbReference>
<name>A0A1S9TH79_BACCE</name>
<organism evidence="2 3">
    <name type="scientific">Bacillus cereus</name>
    <dbReference type="NCBI Taxonomy" id="1396"/>
    <lineage>
        <taxon>Bacteria</taxon>
        <taxon>Bacillati</taxon>
        <taxon>Bacillota</taxon>
        <taxon>Bacilli</taxon>
        <taxon>Bacillales</taxon>
        <taxon>Bacillaceae</taxon>
        <taxon>Bacillus</taxon>
        <taxon>Bacillus cereus group</taxon>
    </lineage>
</organism>
<feature type="region of interest" description="Disordered" evidence="1">
    <location>
        <begin position="1"/>
        <end position="29"/>
    </location>
</feature>
<reference evidence="2 3" key="1">
    <citation type="submission" date="2017-01" db="EMBL/GenBank/DDBJ databases">
        <title>Bacillus cereus isolates.</title>
        <authorList>
            <person name="Beno S.M."/>
        </authorList>
    </citation>
    <scope>NUCLEOTIDE SEQUENCE [LARGE SCALE GENOMIC DNA]</scope>
    <source>
        <strain evidence="2 3">FSL H8-0485</strain>
    </source>
</reference>
<evidence type="ECO:0008006" key="4">
    <source>
        <dbReference type="Google" id="ProtNLM"/>
    </source>
</evidence>
<proteinExistence type="predicted"/>
<feature type="compositionally biased region" description="Polar residues" evidence="1">
    <location>
        <begin position="13"/>
        <end position="24"/>
    </location>
</feature>
<dbReference type="Proteomes" id="UP000190906">
    <property type="component" value="Unassembled WGS sequence"/>
</dbReference>
<accession>A0A1S9TH79</accession>
<protein>
    <recommendedName>
        <fullName evidence="4">DUF4021 domain-containing protein</fullName>
    </recommendedName>
</protein>
<feature type="compositionally biased region" description="Basic and acidic residues" evidence="1">
    <location>
        <begin position="1"/>
        <end position="12"/>
    </location>
</feature>
<evidence type="ECO:0000313" key="2">
    <source>
        <dbReference type="EMBL" id="OOR09237.1"/>
    </source>
</evidence>
<sequence>MTFPNSKEEKTSYSKNSTPNTINSKLKPEEQAMNGLYGMPETDIENKNHQKKEI</sequence>
<comment type="caution">
    <text evidence="2">The sequence shown here is derived from an EMBL/GenBank/DDBJ whole genome shotgun (WGS) entry which is preliminary data.</text>
</comment>
<gene>
    <name evidence="2" type="ORF">BW897_28835</name>
</gene>
<dbReference type="AlphaFoldDB" id="A0A1S9TH79"/>
<dbReference type="EMBL" id="MUAJ01000054">
    <property type="protein sequence ID" value="OOR09237.1"/>
    <property type="molecule type" value="Genomic_DNA"/>
</dbReference>